<keyword evidence="1" id="KW-0472">Membrane</keyword>
<feature type="transmembrane region" description="Helical" evidence="1">
    <location>
        <begin position="155"/>
        <end position="176"/>
    </location>
</feature>
<feature type="transmembrane region" description="Helical" evidence="1">
    <location>
        <begin position="57"/>
        <end position="80"/>
    </location>
</feature>
<feature type="transmembrane region" description="Helical" evidence="1">
    <location>
        <begin position="126"/>
        <end position="148"/>
    </location>
</feature>
<evidence type="ECO:0000313" key="3">
    <source>
        <dbReference type="Proteomes" id="UP000824321"/>
    </source>
</evidence>
<protein>
    <submittedName>
        <fullName evidence="2">DUF1109 domain-containing protein</fullName>
    </submittedName>
</protein>
<keyword evidence="3" id="KW-1185">Reference proteome</keyword>
<feature type="transmembrane region" description="Helical" evidence="1">
    <location>
        <begin position="101"/>
        <end position="120"/>
    </location>
</feature>
<dbReference type="EMBL" id="CP081294">
    <property type="protein sequence ID" value="QZD94469.1"/>
    <property type="molecule type" value="Genomic_DNA"/>
</dbReference>
<dbReference type="Pfam" id="PF06532">
    <property type="entry name" value="NrsF"/>
    <property type="match status" value="1"/>
</dbReference>
<gene>
    <name evidence="2" type="ORF">K3136_10225</name>
</gene>
<dbReference type="Proteomes" id="UP000824321">
    <property type="component" value="Chromosome"/>
</dbReference>
<evidence type="ECO:0000256" key="1">
    <source>
        <dbReference type="SAM" id="Phobius"/>
    </source>
</evidence>
<proteinExistence type="predicted"/>
<dbReference type="InterPro" id="IPR009495">
    <property type="entry name" value="NrsF"/>
</dbReference>
<accession>A0ABX9A2R1</accession>
<feature type="transmembrane region" description="Helical" evidence="1">
    <location>
        <begin position="188"/>
        <end position="207"/>
    </location>
</feature>
<sequence length="213" mass="21959">MNRVPNSLIDELASDLAPVKPIRLWDGIALVALSAVTTVILVELLDGLWRGIVQGRASGIFFMANGMFAVVGAAAALAVVRMASPSVGNRQDGARWSAGMLALLPISAALMLGMTGLFSAVSSDIYGLHCFLAGTGFGLVTAAALILWLRRGAPVSLGAAGTLTGLAAGAIGTFAYGLACPIDTIEHLAIWHTAPVALLAVVGRYVVPPLVRW</sequence>
<feature type="transmembrane region" description="Helical" evidence="1">
    <location>
        <begin position="24"/>
        <end position="45"/>
    </location>
</feature>
<name>A0ABX9A2R1_9SPHN</name>
<keyword evidence="1" id="KW-0812">Transmembrane</keyword>
<reference evidence="2 3" key="1">
    <citation type="submission" date="2021-08" db="EMBL/GenBank/DDBJ databases">
        <title>Comparative Genomics Analysis of the Genus Qipengyuania Reveals Extensive Genetic Diversity and Metabolic Versatility, Including the Description of Fifteen Novel Species.</title>
        <authorList>
            <person name="Liu Y."/>
        </authorList>
    </citation>
    <scope>NUCLEOTIDE SEQUENCE [LARGE SCALE GENOMIC DNA]</scope>
    <source>
        <strain evidence="2 3">1NDH1</strain>
    </source>
</reference>
<keyword evidence="1" id="KW-1133">Transmembrane helix</keyword>
<evidence type="ECO:0000313" key="2">
    <source>
        <dbReference type="EMBL" id="QZD94469.1"/>
    </source>
</evidence>
<dbReference type="RefSeq" id="WP_221430214.1">
    <property type="nucleotide sequence ID" value="NZ_CP081294.1"/>
</dbReference>
<organism evidence="2 3">
    <name type="scientific">Qipengyuania gelatinilytica</name>
    <dbReference type="NCBI Taxonomy" id="2867231"/>
    <lineage>
        <taxon>Bacteria</taxon>
        <taxon>Pseudomonadati</taxon>
        <taxon>Pseudomonadota</taxon>
        <taxon>Alphaproteobacteria</taxon>
        <taxon>Sphingomonadales</taxon>
        <taxon>Erythrobacteraceae</taxon>
        <taxon>Qipengyuania</taxon>
    </lineage>
</organism>